<evidence type="ECO:0000313" key="3">
    <source>
        <dbReference type="Proteomes" id="UP000627781"/>
    </source>
</evidence>
<protein>
    <submittedName>
        <fullName evidence="2">Carboxypeptidase regulatory-like domain-containing protein</fullName>
    </submittedName>
</protein>
<keyword evidence="3" id="KW-1185">Reference proteome</keyword>
<reference evidence="2 3" key="1">
    <citation type="submission" date="2020-08" db="EMBL/GenBank/DDBJ databases">
        <title>A Genomic Blueprint of the Chicken Gut Microbiome.</title>
        <authorList>
            <person name="Gilroy R."/>
            <person name="Ravi A."/>
            <person name="Getino M."/>
            <person name="Pursley I."/>
            <person name="Horton D.L."/>
            <person name="Alikhan N.-F."/>
            <person name="Baker D."/>
            <person name="Gharbi K."/>
            <person name="Hall N."/>
            <person name="Watson M."/>
            <person name="Adriaenssens E.M."/>
            <person name="Foster-Nyarko E."/>
            <person name="Jarju S."/>
            <person name="Secka A."/>
            <person name="Antonio M."/>
            <person name="Oren A."/>
            <person name="Chaudhuri R."/>
            <person name="La Ragione R.M."/>
            <person name="Hildebrand F."/>
            <person name="Pallen M.J."/>
        </authorList>
    </citation>
    <scope>NUCLEOTIDE SEQUENCE [LARGE SCALE GENOMIC DNA]</scope>
    <source>
        <strain evidence="2 3">Sa3CVN1</strain>
    </source>
</reference>
<dbReference type="RefSeq" id="WP_143316139.1">
    <property type="nucleotide sequence ID" value="NZ_JACSRA010000016.1"/>
</dbReference>
<sequence>MKKMSTVVAVLFLFLSIIVPSNKTSAATKLPSKTINVEGSNVNLDQLEKINVNDLELNNSNEIKTTITPDKSVNSIEKTSNSKMLMSTLNSEEASANRPPVANLAYAVLNPDSEINGKITTNTQIAWLMSYNGTNYTYDPDGDSITNITVAGIPQDSIVQTLVDSNKNIIGFVTQFKTAAQYTMLFQVQDSKGALSNVYNATLSIEPADGSARPVCKLNTSFSNLIKIGTEYNISWANSTDADSGDSITKGEIVVKKDGNIITDSVISDSKSYTFKVNEVGTYFILSRVQDSKGNWSDWDIRQVMANVPMNIKNVKITSVSDNDFDFNNYGIWFREDDACAQIRNLPADKLYDEFVLYKQPSPGKIIENGFSVEGTVTNTDNTPIANQIVSISLEMPRTTIQKKVATDSTGKFSLQVSKDEFSQYNPAFIKTQYVYFSNYNTMYMYPSALVVTAGSEQKIMPTFVVTNIFKGKVMAKKYVRVQVSDTEQEWRAID</sequence>
<evidence type="ECO:0000313" key="2">
    <source>
        <dbReference type="EMBL" id="MBD7911919.1"/>
    </source>
</evidence>
<organism evidence="2 3">
    <name type="scientific">Clostridium cibarium</name>
    <dbReference type="NCBI Taxonomy" id="2762247"/>
    <lineage>
        <taxon>Bacteria</taxon>
        <taxon>Bacillati</taxon>
        <taxon>Bacillota</taxon>
        <taxon>Clostridia</taxon>
        <taxon>Eubacteriales</taxon>
        <taxon>Clostridiaceae</taxon>
        <taxon>Clostridium</taxon>
    </lineage>
</organism>
<gene>
    <name evidence="2" type="ORF">H9661_11165</name>
</gene>
<evidence type="ECO:0000256" key="1">
    <source>
        <dbReference type="SAM" id="SignalP"/>
    </source>
</evidence>
<dbReference type="Proteomes" id="UP000627781">
    <property type="component" value="Unassembled WGS sequence"/>
</dbReference>
<accession>A0ABR8PUW1</accession>
<proteinExistence type="predicted"/>
<feature type="signal peptide" evidence="1">
    <location>
        <begin position="1"/>
        <end position="26"/>
    </location>
</feature>
<keyword evidence="1" id="KW-0732">Signal</keyword>
<comment type="caution">
    <text evidence="2">The sequence shown here is derived from an EMBL/GenBank/DDBJ whole genome shotgun (WGS) entry which is preliminary data.</text>
</comment>
<name>A0ABR8PUW1_9CLOT</name>
<dbReference type="EMBL" id="JACSRA010000016">
    <property type="protein sequence ID" value="MBD7911919.1"/>
    <property type="molecule type" value="Genomic_DNA"/>
</dbReference>
<feature type="chain" id="PRO_5046029606" evidence="1">
    <location>
        <begin position="27"/>
        <end position="495"/>
    </location>
</feature>